<accession>A0A432VB25</accession>
<dbReference type="Proteomes" id="UP000281647">
    <property type="component" value="Unassembled WGS sequence"/>
</dbReference>
<sequence>MRNSANIETAMAALARAAWTRGQSPTYDEEAVCDLLADLKHFCVAANIDFGTCDRLAEIHFDAESEEVP</sequence>
<dbReference type="EMBL" id="RKST01000002">
    <property type="protein sequence ID" value="RUM99316.1"/>
    <property type="molecule type" value="Genomic_DNA"/>
</dbReference>
<dbReference type="OrthoDB" id="8455029at2"/>
<name>A0A432VB25_9HYPH</name>
<comment type="caution">
    <text evidence="1">The sequence shown here is derived from an EMBL/GenBank/DDBJ whole genome shotgun (WGS) entry which is preliminary data.</text>
</comment>
<protein>
    <submittedName>
        <fullName evidence="1">Uncharacterized protein</fullName>
    </submittedName>
</protein>
<evidence type="ECO:0000313" key="2">
    <source>
        <dbReference type="Proteomes" id="UP000281647"/>
    </source>
</evidence>
<dbReference type="RefSeq" id="WP_128624308.1">
    <property type="nucleotide sequence ID" value="NZ_ML133508.1"/>
</dbReference>
<reference evidence="1 2" key="1">
    <citation type="submission" date="2018-11" db="EMBL/GenBank/DDBJ databases">
        <title>Pseudaminobacter arsenicus sp. nov., an arsenic-resistant bacterium isolated from arsenic-rich aquifers.</title>
        <authorList>
            <person name="Mu Y."/>
        </authorList>
    </citation>
    <scope>NUCLEOTIDE SEQUENCE [LARGE SCALE GENOMIC DNA]</scope>
    <source>
        <strain evidence="1 2">CB3</strain>
    </source>
</reference>
<gene>
    <name evidence="1" type="ORF">EET67_03925</name>
</gene>
<keyword evidence="2" id="KW-1185">Reference proteome</keyword>
<dbReference type="AlphaFoldDB" id="A0A432VB25"/>
<organism evidence="1 2">
    <name type="scientific">Borborobacter arsenicus</name>
    <dbReference type="NCBI Taxonomy" id="1851146"/>
    <lineage>
        <taxon>Bacteria</taxon>
        <taxon>Pseudomonadati</taxon>
        <taxon>Pseudomonadota</taxon>
        <taxon>Alphaproteobacteria</taxon>
        <taxon>Hyphomicrobiales</taxon>
        <taxon>Phyllobacteriaceae</taxon>
        <taxon>Borborobacter</taxon>
    </lineage>
</organism>
<proteinExistence type="predicted"/>
<evidence type="ECO:0000313" key="1">
    <source>
        <dbReference type="EMBL" id="RUM99316.1"/>
    </source>
</evidence>